<dbReference type="Proteomes" id="UP000177328">
    <property type="component" value="Unassembled WGS sequence"/>
</dbReference>
<sequence>MPNASETSRFPGSPYWSEKVPSQVSGDGFLPLSLTYFCDLGPRGVLSYDPTIRRANLSHRRRRPIKVSLGTIEGLLLEMFICSPFQVYSVDEIQDHPSFLTYSNRLTAIDQAISHINRKLRPEGLDKEGKKEARVICSVPRRGFTLLPHLSQEQLALILQLPPGEDLPRVLKTPTAHGELLSIPKRNLVSPPHKNEFFKVDHFESCILEILQLSPTGIFSRGELASIFSTSKESVSVAISRLRKILGDKKVRLPNGMEMYLYIHQVNRPEIRGYSLTKPYH</sequence>
<evidence type="ECO:0000313" key="5">
    <source>
        <dbReference type="Proteomes" id="UP000177328"/>
    </source>
</evidence>
<feature type="DNA-binding region" description="OmpR/PhoB-type" evidence="2">
    <location>
        <begin position="43"/>
        <end position="148"/>
    </location>
</feature>
<gene>
    <name evidence="4" type="ORF">A3D25_01315</name>
</gene>
<reference evidence="4 5" key="1">
    <citation type="journal article" date="2016" name="Nat. Commun.">
        <title>Thousands of microbial genomes shed light on interconnected biogeochemical processes in an aquifer system.</title>
        <authorList>
            <person name="Anantharaman K."/>
            <person name="Brown C.T."/>
            <person name="Hug L.A."/>
            <person name="Sharon I."/>
            <person name="Castelle C.J."/>
            <person name="Probst A.J."/>
            <person name="Thomas B.C."/>
            <person name="Singh A."/>
            <person name="Wilkins M.J."/>
            <person name="Karaoz U."/>
            <person name="Brodie E.L."/>
            <person name="Williams K.H."/>
            <person name="Hubbard S.S."/>
            <person name="Banfield J.F."/>
        </authorList>
    </citation>
    <scope>NUCLEOTIDE SEQUENCE [LARGE SCALE GENOMIC DNA]</scope>
</reference>
<accession>A0A1F5KK30</accession>
<dbReference type="Gene3D" id="1.10.10.10">
    <property type="entry name" value="Winged helix-like DNA-binding domain superfamily/Winged helix DNA-binding domain"/>
    <property type="match status" value="1"/>
</dbReference>
<dbReference type="InterPro" id="IPR001867">
    <property type="entry name" value="OmpR/PhoB-type_DNA-bd"/>
</dbReference>
<evidence type="ECO:0000256" key="1">
    <source>
        <dbReference type="ARBA" id="ARBA00023125"/>
    </source>
</evidence>
<dbReference type="EMBL" id="MFDD01000002">
    <property type="protein sequence ID" value="OGE41155.1"/>
    <property type="molecule type" value="Genomic_DNA"/>
</dbReference>
<keyword evidence="1 2" id="KW-0238">DNA-binding</keyword>
<dbReference type="PROSITE" id="PS51755">
    <property type="entry name" value="OMPR_PHOB"/>
    <property type="match status" value="1"/>
</dbReference>
<feature type="domain" description="OmpR/PhoB-type" evidence="3">
    <location>
        <begin position="43"/>
        <end position="148"/>
    </location>
</feature>
<dbReference type="GO" id="GO:0000160">
    <property type="term" value="P:phosphorelay signal transduction system"/>
    <property type="evidence" value="ECO:0007669"/>
    <property type="project" value="InterPro"/>
</dbReference>
<evidence type="ECO:0000259" key="3">
    <source>
        <dbReference type="PROSITE" id="PS51755"/>
    </source>
</evidence>
<protein>
    <recommendedName>
        <fullName evidence="3">OmpR/PhoB-type domain-containing protein</fullName>
    </recommendedName>
</protein>
<organism evidence="4 5">
    <name type="scientific">Candidatus Daviesbacteria bacterium RIFCSPHIGHO2_02_FULL_43_12</name>
    <dbReference type="NCBI Taxonomy" id="1797776"/>
    <lineage>
        <taxon>Bacteria</taxon>
        <taxon>Candidatus Daviesiibacteriota</taxon>
    </lineage>
</organism>
<dbReference type="AlphaFoldDB" id="A0A1F5KK30"/>
<evidence type="ECO:0000313" key="4">
    <source>
        <dbReference type="EMBL" id="OGE41155.1"/>
    </source>
</evidence>
<dbReference type="GO" id="GO:0006355">
    <property type="term" value="P:regulation of DNA-templated transcription"/>
    <property type="evidence" value="ECO:0007669"/>
    <property type="project" value="InterPro"/>
</dbReference>
<comment type="caution">
    <text evidence="4">The sequence shown here is derived from an EMBL/GenBank/DDBJ whole genome shotgun (WGS) entry which is preliminary data.</text>
</comment>
<dbReference type="InterPro" id="IPR036388">
    <property type="entry name" value="WH-like_DNA-bd_sf"/>
</dbReference>
<dbReference type="InterPro" id="IPR016032">
    <property type="entry name" value="Sig_transdc_resp-reg_C-effctor"/>
</dbReference>
<name>A0A1F5KK30_9BACT</name>
<dbReference type="SUPFAM" id="SSF46894">
    <property type="entry name" value="C-terminal effector domain of the bipartite response regulators"/>
    <property type="match status" value="2"/>
</dbReference>
<proteinExistence type="predicted"/>
<evidence type="ECO:0000256" key="2">
    <source>
        <dbReference type="PROSITE-ProRule" id="PRU01091"/>
    </source>
</evidence>
<dbReference type="GO" id="GO:0003677">
    <property type="term" value="F:DNA binding"/>
    <property type="evidence" value="ECO:0007669"/>
    <property type="project" value="UniProtKB-UniRule"/>
</dbReference>